<comment type="caution">
    <text evidence="3">The sequence shown here is derived from an EMBL/GenBank/DDBJ whole genome shotgun (WGS) entry which is preliminary data.</text>
</comment>
<dbReference type="Gene3D" id="2.160.20.20">
    <property type="match status" value="1"/>
</dbReference>
<gene>
    <name evidence="3" type="ORF">GCM10007916_33060</name>
</gene>
<feature type="chain" id="PRO_5046889676" description="DUF6701 domain-containing protein" evidence="1">
    <location>
        <begin position="22"/>
        <end position="1083"/>
    </location>
</feature>
<dbReference type="SUPFAM" id="SSF51161">
    <property type="entry name" value="Trimeric LpxA-like enzymes"/>
    <property type="match status" value="1"/>
</dbReference>
<accession>A0ABQ6E5F1</accession>
<dbReference type="InterPro" id="IPR011004">
    <property type="entry name" value="Trimer_LpxA-like_sf"/>
</dbReference>
<dbReference type="InterPro" id="IPR046524">
    <property type="entry name" value="DUF6701"/>
</dbReference>
<evidence type="ECO:0000313" key="4">
    <source>
        <dbReference type="Proteomes" id="UP001157353"/>
    </source>
</evidence>
<sequence length="1083" mass="115279">MNPFKIILCFFCLFFISNVYADNCDIPGNDLTVPESTTHNGSINGYCNVTISNNAKVQNGGINADGNVTLTDGAIVANDITAGGNIIIEGGTAQNGNISAGGNITLTDGALVNNSVTAGGNVIIEDATVQNGSVSADGDITLKAGSRVNNNIDAGGNIIIEAGTVQNGHVYAEGNITLKDGATIPNGDVVADGVVYLIGDVSKQNGKICGKSGVDDTDIDDGSNISYDNIFVGEDCSQPWDGNPPTENICDIAPDLSNYKIEPDNYFRLGQGDEYTVPSGYDGLYVDGTVTLNNRSIFNGNIYATGDVELKNSATVNGTVYSEGLIELKQFAQITDGQCPGTSPPSPDEYRFEIITNSDALTCEPHAVTIRVENADGDLIESYAKEVTLKAEQASVLTTWSTMGAKGILTDKGNGEATYSFDEDDKGSATLGLSNPTANEKLTVTVNEGGISTTSEEITFHPALIKTTLECDKNISDTSGVSHCINTANKEFSLKLTAIKADESNVCESYNPSSIAFNSDYVTPNSSATEVQIIYADKDNNEMETTQPLPINSDPVNLALVFLLGEATVGVNYPDAGKININVVDVDNPSITGSAQTIVNPFAIKISNINGYTDNTGNPISNPSTKGIGDGFIRASYTNYTGGIADAVDTFTVTIQALIDCDNSIGCTSTAPNFYNGSDDGDVIEVTPQLVFPTSGELGTLYSPSGASSPTFKTTASSKNSPRLAYSEVGSIDLYAEGKNYLVAGNHINAEKDAGDNNILTTVGRFFPDYLALTADSFIAISSCSSDSGDFSYLGQEEIGVTYKLTAHPQGATDTTLNYDDSFGYPVAESFEQFARDQSNDELSVLQEKLSPAVNYYSKSDWSGGVFTLSPSYIGVDRDRTTAQGPFLIDDNSAIDYFIKLTGVDGEQLKTDSETSCNEFSSAFIDQCLLGDLNDIVHGRLQAGNGHGSEFQSIRTLVEATYFDGTQFVPFKRDDCTTLVATQVEKETLAGTENDITAKTNLTILNSPLISGQSHFEFSAPQLRGKMNYFIELHSVAPWLLDSGNEVECKGANAGLNDCIKGYVEFGLFRGNDRIIYRMQTFD</sequence>
<organism evidence="3 4">
    <name type="scientific">Psychromonas marina</name>
    <dbReference type="NCBI Taxonomy" id="88364"/>
    <lineage>
        <taxon>Bacteria</taxon>
        <taxon>Pseudomonadati</taxon>
        <taxon>Pseudomonadota</taxon>
        <taxon>Gammaproteobacteria</taxon>
        <taxon>Alteromonadales</taxon>
        <taxon>Psychromonadaceae</taxon>
        <taxon>Psychromonas</taxon>
    </lineage>
</organism>
<keyword evidence="4" id="KW-1185">Reference proteome</keyword>
<feature type="domain" description="DUF6701" evidence="2">
    <location>
        <begin position="489"/>
        <end position="1078"/>
    </location>
</feature>
<dbReference type="Proteomes" id="UP001157353">
    <property type="component" value="Unassembled WGS sequence"/>
</dbReference>
<proteinExistence type="predicted"/>
<evidence type="ECO:0000313" key="3">
    <source>
        <dbReference type="EMBL" id="GLS92236.1"/>
    </source>
</evidence>
<dbReference type="EMBL" id="BSPQ01000019">
    <property type="protein sequence ID" value="GLS92236.1"/>
    <property type="molecule type" value="Genomic_DNA"/>
</dbReference>
<evidence type="ECO:0000256" key="1">
    <source>
        <dbReference type="SAM" id="SignalP"/>
    </source>
</evidence>
<keyword evidence="1" id="KW-0732">Signal</keyword>
<name>A0ABQ6E5F1_9GAMM</name>
<feature type="signal peptide" evidence="1">
    <location>
        <begin position="1"/>
        <end position="21"/>
    </location>
</feature>
<evidence type="ECO:0000259" key="2">
    <source>
        <dbReference type="Pfam" id="PF20419"/>
    </source>
</evidence>
<dbReference type="InterPro" id="IPR012332">
    <property type="entry name" value="Autotransporter_pectin_lyase_C"/>
</dbReference>
<protein>
    <recommendedName>
        <fullName evidence="2">DUF6701 domain-containing protein</fullName>
    </recommendedName>
</protein>
<dbReference type="Pfam" id="PF20419">
    <property type="entry name" value="DUF6701"/>
    <property type="match status" value="1"/>
</dbReference>
<reference evidence="4" key="1">
    <citation type="journal article" date="2019" name="Int. J. Syst. Evol. Microbiol.">
        <title>The Global Catalogue of Microorganisms (GCM) 10K type strain sequencing project: providing services to taxonomists for standard genome sequencing and annotation.</title>
        <authorList>
            <consortium name="The Broad Institute Genomics Platform"/>
            <consortium name="The Broad Institute Genome Sequencing Center for Infectious Disease"/>
            <person name="Wu L."/>
            <person name="Ma J."/>
        </authorList>
    </citation>
    <scope>NUCLEOTIDE SEQUENCE [LARGE SCALE GENOMIC DNA]</scope>
    <source>
        <strain evidence="4">NBRC 103166</strain>
    </source>
</reference>